<reference evidence="2" key="1">
    <citation type="submission" date="2015-10" db="EMBL/GenBank/DDBJ databases">
        <title>Extensive mobilome-driven genome diversification in gut-associated Bacteroides vulgatus mpk.</title>
        <authorList>
            <person name="Beier S."/>
            <person name="Lange A."/>
            <person name="Huson D.H."/>
            <person name="Frick J.-S."/>
            <person name="Autenrieth I.B."/>
        </authorList>
    </citation>
    <scope>NUCLEOTIDE SEQUENCE [LARGE SCALE GENOMIC DNA]</scope>
    <source>
        <strain evidence="2">mpk</strain>
    </source>
</reference>
<dbReference type="EMBL" id="CP013020">
    <property type="protein sequence ID" value="ALK85174.1"/>
    <property type="molecule type" value="Genomic_DNA"/>
</dbReference>
<reference evidence="1 2" key="2">
    <citation type="journal article" date="2016" name="Genome Biol. Evol.">
        <title>Extensive mobilome-driven genome diversification in mouse gut-associated Bacteroides vulgatus mpk.</title>
        <authorList>
            <person name="Lange A."/>
            <person name="Beier S."/>
            <person name="Steimle A."/>
            <person name="Autenrieth I.B."/>
            <person name="Huson D.H."/>
            <person name="Frick J.S."/>
        </authorList>
    </citation>
    <scope>NUCLEOTIDE SEQUENCE [LARGE SCALE GENOMIC DNA]</scope>
    <source>
        <strain evidence="2">mpk</strain>
    </source>
</reference>
<name>A0A0P0M3N6_PHOVU</name>
<gene>
    <name evidence="1" type="ORF">BvMPK_2582</name>
</gene>
<organism evidence="1 2">
    <name type="scientific">Phocaeicola vulgatus</name>
    <name type="common">Bacteroides vulgatus</name>
    <dbReference type="NCBI Taxonomy" id="821"/>
    <lineage>
        <taxon>Bacteria</taxon>
        <taxon>Pseudomonadati</taxon>
        <taxon>Bacteroidota</taxon>
        <taxon>Bacteroidia</taxon>
        <taxon>Bacteroidales</taxon>
        <taxon>Bacteroidaceae</taxon>
        <taxon>Phocaeicola</taxon>
    </lineage>
</organism>
<evidence type="ECO:0000313" key="2">
    <source>
        <dbReference type="Proteomes" id="UP000061587"/>
    </source>
</evidence>
<accession>A0A0P0M3N6</accession>
<dbReference type="Proteomes" id="UP000061587">
    <property type="component" value="Chromosome"/>
</dbReference>
<dbReference type="PATRIC" id="fig|821.40.peg.3095"/>
<evidence type="ECO:0000313" key="1">
    <source>
        <dbReference type="EMBL" id="ALK85174.1"/>
    </source>
</evidence>
<proteinExistence type="predicted"/>
<sequence>MATYHSVIGRVKIHGSYFWNFIEILFKNIFNGREDYVNMIPD</sequence>
<protein>
    <submittedName>
        <fullName evidence="1">ISPsy5, transposase</fullName>
    </submittedName>
</protein>
<dbReference type="AlphaFoldDB" id="A0A0P0M3N6"/>